<dbReference type="AlphaFoldDB" id="A0AA38URP3"/>
<evidence type="ECO:0000313" key="2">
    <source>
        <dbReference type="EMBL" id="KAJ3984292.1"/>
    </source>
</evidence>
<protein>
    <submittedName>
        <fullName evidence="2">Uncharacterized protein</fullName>
    </submittedName>
</protein>
<feature type="region of interest" description="Disordered" evidence="1">
    <location>
        <begin position="95"/>
        <end position="139"/>
    </location>
</feature>
<evidence type="ECO:0000256" key="1">
    <source>
        <dbReference type="SAM" id="MobiDB-lite"/>
    </source>
</evidence>
<organism evidence="2 3">
    <name type="scientific">Lentinula detonsa</name>
    <dbReference type="NCBI Taxonomy" id="2804962"/>
    <lineage>
        <taxon>Eukaryota</taxon>
        <taxon>Fungi</taxon>
        <taxon>Dikarya</taxon>
        <taxon>Basidiomycota</taxon>
        <taxon>Agaricomycotina</taxon>
        <taxon>Agaricomycetes</taxon>
        <taxon>Agaricomycetidae</taxon>
        <taxon>Agaricales</taxon>
        <taxon>Marasmiineae</taxon>
        <taxon>Omphalotaceae</taxon>
        <taxon>Lentinula</taxon>
    </lineage>
</organism>
<feature type="compositionally biased region" description="Polar residues" evidence="1">
    <location>
        <begin position="123"/>
        <end position="139"/>
    </location>
</feature>
<dbReference type="Proteomes" id="UP001163850">
    <property type="component" value="Unassembled WGS sequence"/>
</dbReference>
<proteinExistence type="predicted"/>
<reference evidence="2" key="1">
    <citation type="submission" date="2022-08" db="EMBL/GenBank/DDBJ databases">
        <authorList>
            <consortium name="DOE Joint Genome Institute"/>
            <person name="Min B."/>
            <person name="Riley R."/>
            <person name="Sierra-Patev S."/>
            <person name="Naranjo-Ortiz M."/>
            <person name="Looney B."/>
            <person name="Konkel Z."/>
            <person name="Slot J.C."/>
            <person name="Sakamoto Y."/>
            <person name="Steenwyk J.L."/>
            <person name="Rokas A."/>
            <person name="Carro J."/>
            <person name="Camarero S."/>
            <person name="Ferreira P."/>
            <person name="Molpeceres G."/>
            <person name="Ruiz-Duenas F.J."/>
            <person name="Serrano A."/>
            <person name="Henrissat B."/>
            <person name="Drula E."/>
            <person name="Hughes K.W."/>
            <person name="Mata J.L."/>
            <person name="Ishikawa N.K."/>
            <person name="Vargas-Isla R."/>
            <person name="Ushijima S."/>
            <person name="Smith C.A."/>
            <person name="Ahrendt S."/>
            <person name="Andreopoulos W."/>
            <person name="He G."/>
            <person name="Labutti K."/>
            <person name="Lipzen A."/>
            <person name="Ng V."/>
            <person name="Sandor L."/>
            <person name="Barry K."/>
            <person name="Martinez A.T."/>
            <person name="Xiao Y."/>
            <person name="Gibbons J.G."/>
            <person name="Terashima K."/>
            <person name="Hibbett D.S."/>
            <person name="Grigoriev I.V."/>
        </authorList>
    </citation>
    <scope>NUCLEOTIDE SEQUENCE</scope>
    <source>
        <strain evidence="2">TFB7829</strain>
    </source>
</reference>
<comment type="caution">
    <text evidence="2">The sequence shown here is derived from an EMBL/GenBank/DDBJ whole genome shotgun (WGS) entry which is preliminary data.</text>
</comment>
<sequence length="139" mass="15014">MAPTGVDNMVVASLGKSRRPRKDEYKTHSASSQGRVGVLSRTNTNIIGFLARKGWALQRRKHGLLARGGKRALSTHKRLPCKEGIGCHNAANTKTRAPCKERQTGIKHTQTASSQGRDWLSQCGKQKNTGSSQGAANGH</sequence>
<gene>
    <name evidence="2" type="ORF">F5890DRAFT_1586251</name>
</gene>
<feature type="region of interest" description="Disordered" evidence="1">
    <location>
        <begin position="1"/>
        <end position="37"/>
    </location>
</feature>
<feature type="compositionally biased region" description="Polar residues" evidence="1">
    <location>
        <begin position="106"/>
        <end position="116"/>
    </location>
</feature>
<name>A0AA38URP3_9AGAR</name>
<accession>A0AA38URP3</accession>
<evidence type="ECO:0000313" key="3">
    <source>
        <dbReference type="Proteomes" id="UP001163850"/>
    </source>
</evidence>
<feature type="compositionally biased region" description="Polar residues" evidence="1">
    <location>
        <begin position="28"/>
        <end position="37"/>
    </location>
</feature>
<dbReference type="EMBL" id="MU801994">
    <property type="protein sequence ID" value="KAJ3984292.1"/>
    <property type="molecule type" value="Genomic_DNA"/>
</dbReference>